<gene>
    <name evidence="3" type="ORF">ACFQO6_23665</name>
</gene>
<evidence type="ECO:0000256" key="1">
    <source>
        <dbReference type="ARBA" id="ARBA00008791"/>
    </source>
</evidence>
<protein>
    <submittedName>
        <fullName evidence="3">Universal stress protein</fullName>
    </submittedName>
</protein>
<feature type="domain" description="UspA" evidence="2">
    <location>
        <begin position="9"/>
        <end position="143"/>
    </location>
</feature>
<proteinExistence type="inferred from homology"/>
<dbReference type="InterPro" id="IPR006016">
    <property type="entry name" value="UspA"/>
</dbReference>
<dbReference type="RefSeq" id="WP_255889362.1">
    <property type="nucleotide sequence ID" value="NZ_JAFMZM010000002.1"/>
</dbReference>
<dbReference type="EMBL" id="JBHTCH010000030">
    <property type="protein sequence ID" value="MFC7363290.1"/>
    <property type="molecule type" value="Genomic_DNA"/>
</dbReference>
<sequence length="309" mass="33192">MDIIAQGAIVVGVTGPGRETAALLFAAECARRENVEVVLVHAFGAELPPPPPSVLITYAEARDVAEWVVKEVEQEFEELTGGSPAFRTAALVGAPKHVLVELSREARLIVLQHRDSHWLGRLFVGSTANGVASHSDCPVVSVPTGWEPDKAGGEVVVGVHEGGAPRQLLEAAFDWAAATGAPVRVVHAWHLDAAYDDIITDRVATAWRDGQRQELQAATSGFRDSHPTVSVELEVRHQWPAQVLVDDSQVASLVVVGRHAGHGRLLEHLGSVARTVLREAKSPVMVVPVRTSHETEDWGLVADELSPQT</sequence>
<dbReference type="PANTHER" id="PTHR46268:SF6">
    <property type="entry name" value="UNIVERSAL STRESS PROTEIN UP12"/>
    <property type="match status" value="1"/>
</dbReference>
<dbReference type="InterPro" id="IPR014729">
    <property type="entry name" value="Rossmann-like_a/b/a_fold"/>
</dbReference>
<keyword evidence="4" id="KW-1185">Reference proteome</keyword>
<evidence type="ECO:0000259" key="2">
    <source>
        <dbReference type="Pfam" id="PF00582"/>
    </source>
</evidence>
<dbReference type="SUPFAM" id="SSF52402">
    <property type="entry name" value="Adenine nucleotide alpha hydrolases-like"/>
    <property type="match status" value="2"/>
</dbReference>
<evidence type="ECO:0000313" key="3">
    <source>
        <dbReference type="EMBL" id="MFC7363290.1"/>
    </source>
</evidence>
<dbReference type="PRINTS" id="PR01438">
    <property type="entry name" value="UNVRSLSTRESS"/>
</dbReference>
<reference evidence="4" key="1">
    <citation type="journal article" date="2019" name="Int. J. Syst. Evol. Microbiol.">
        <title>The Global Catalogue of Microorganisms (GCM) 10K type strain sequencing project: providing services to taxonomists for standard genome sequencing and annotation.</title>
        <authorList>
            <consortium name="The Broad Institute Genomics Platform"/>
            <consortium name="The Broad Institute Genome Sequencing Center for Infectious Disease"/>
            <person name="Wu L."/>
            <person name="Ma J."/>
        </authorList>
    </citation>
    <scope>NUCLEOTIDE SEQUENCE [LARGE SCALE GENOMIC DNA]</scope>
    <source>
        <strain evidence="4">FCH27</strain>
    </source>
</reference>
<dbReference type="Gene3D" id="3.40.50.620">
    <property type="entry name" value="HUPs"/>
    <property type="match status" value="2"/>
</dbReference>
<comment type="caution">
    <text evidence="3">The sequence shown here is derived from an EMBL/GenBank/DDBJ whole genome shotgun (WGS) entry which is preliminary data.</text>
</comment>
<accession>A0ABW2NBH0</accession>
<dbReference type="Pfam" id="PF00582">
    <property type="entry name" value="Usp"/>
    <property type="match status" value="2"/>
</dbReference>
<dbReference type="CDD" id="cd00293">
    <property type="entry name" value="USP-like"/>
    <property type="match status" value="1"/>
</dbReference>
<comment type="similarity">
    <text evidence="1">Belongs to the universal stress protein A family.</text>
</comment>
<evidence type="ECO:0000313" key="4">
    <source>
        <dbReference type="Proteomes" id="UP001596524"/>
    </source>
</evidence>
<dbReference type="InterPro" id="IPR006015">
    <property type="entry name" value="Universal_stress_UspA"/>
</dbReference>
<feature type="domain" description="UspA" evidence="2">
    <location>
        <begin position="155"/>
        <end position="288"/>
    </location>
</feature>
<name>A0ABW2NBH0_9ACTN</name>
<dbReference type="PANTHER" id="PTHR46268">
    <property type="entry name" value="STRESS RESPONSE PROTEIN NHAX"/>
    <property type="match status" value="1"/>
</dbReference>
<organism evidence="3 4">
    <name type="scientific">Nocardioides astragali</name>
    <dbReference type="NCBI Taxonomy" id="1776736"/>
    <lineage>
        <taxon>Bacteria</taxon>
        <taxon>Bacillati</taxon>
        <taxon>Actinomycetota</taxon>
        <taxon>Actinomycetes</taxon>
        <taxon>Propionibacteriales</taxon>
        <taxon>Nocardioidaceae</taxon>
        <taxon>Nocardioides</taxon>
    </lineage>
</organism>
<dbReference type="Proteomes" id="UP001596524">
    <property type="component" value="Unassembled WGS sequence"/>
</dbReference>